<comment type="similarity">
    <text evidence="1 5 9">Belongs to the glycosyl hydrolase 56 family.</text>
</comment>
<dbReference type="EC" id="3.2.1.35" evidence="9"/>
<evidence type="ECO:0000256" key="7">
    <source>
        <dbReference type="PIRSR" id="PIRSR038193-3"/>
    </source>
</evidence>
<evidence type="ECO:0000256" key="5">
    <source>
        <dbReference type="PIRNR" id="PIRNR038193"/>
    </source>
</evidence>
<dbReference type="GO" id="GO:0004415">
    <property type="term" value="F:hyalurononglucosaminidase activity"/>
    <property type="evidence" value="ECO:0007669"/>
    <property type="project" value="UniProtKB-UniRule"/>
</dbReference>
<keyword evidence="4 9" id="KW-0326">Glycosidase</keyword>
<evidence type="ECO:0000313" key="13">
    <source>
        <dbReference type="WBParaSite" id="PSAMB.scaffold3647size17448.g22223.t1"/>
    </source>
</evidence>
<dbReference type="FunFam" id="3.20.20.70:FF:000065">
    <property type="entry name" value="Hyaluronidase"/>
    <property type="match status" value="1"/>
</dbReference>
<dbReference type="AlphaFoldDB" id="A0A914WBJ3"/>
<feature type="disulfide bond" evidence="7">
    <location>
        <begin position="356"/>
        <end position="367"/>
    </location>
</feature>
<dbReference type="InterPro" id="IPR018155">
    <property type="entry name" value="Hyaluronidase"/>
</dbReference>
<dbReference type="Pfam" id="PF01630">
    <property type="entry name" value="Glyco_hydro_56"/>
    <property type="match status" value="1"/>
</dbReference>
<feature type="signal peptide" evidence="10">
    <location>
        <begin position="1"/>
        <end position="20"/>
    </location>
</feature>
<proteinExistence type="inferred from homology"/>
<evidence type="ECO:0000256" key="2">
    <source>
        <dbReference type="ARBA" id="ARBA00022801"/>
    </source>
</evidence>
<dbReference type="PIRSF" id="PIRSF038193">
    <property type="entry name" value="Hyaluronidase"/>
    <property type="match status" value="1"/>
</dbReference>
<protein>
    <recommendedName>
        <fullName evidence="9">Hyaluronidase</fullName>
        <ecNumber evidence="9">3.2.1.35</ecNumber>
    </recommendedName>
</protein>
<dbReference type="GO" id="GO:0005975">
    <property type="term" value="P:carbohydrate metabolic process"/>
    <property type="evidence" value="ECO:0007669"/>
    <property type="project" value="UniProtKB-UniRule"/>
</dbReference>
<dbReference type="GO" id="GO:0030214">
    <property type="term" value="P:hyaluronan catabolic process"/>
    <property type="evidence" value="ECO:0007669"/>
    <property type="project" value="TreeGrafter"/>
</dbReference>
<dbReference type="SUPFAM" id="SSF51445">
    <property type="entry name" value="(Trans)glycosidases"/>
    <property type="match status" value="1"/>
</dbReference>
<keyword evidence="8" id="KW-0245">EGF-like domain</keyword>
<organism evidence="12 13">
    <name type="scientific">Plectus sambesii</name>
    <dbReference type="NCBI Taxonomy" id="2011161"/>
    <lineage>
        <taxon>Eukaryota</taxon>
        <taxon>Metazoa</taxon>
        <taxon>Ecdysozoa</taxon>
        <taxon>Nematoda</taxon>
        <taxon>Chromadorea</taxon>
        <taxon>Plectida</taxon>
        <taxon>Plectina</taxon>
        <taxon>Plectoidea</taxon>
        <taxon>Plectidae</taxon>
        <taxon>Plectus</taxon>
    </lineage>
</organism>
<keyword evidence="12" id="KW-1185">Reference proteome</keyword>
<keyword evidence="10" id="KW-0732">Signal</keyword>
<evidence type="ECO:0000256" key="10">
    <source>
        <dbReference type="SAM" id="SignalP"/>
    </source>
</evidence>
<feature type="domain" description="EGF-like" evidence="11">
    <location>
        <begin position="357"/>
        <end position="398"/>
    </location>
</feature>
<feature type="disulfide bond" evidence="7">
    <location>
        <begin position="41"/>
        <end position="331"/>
    </location>
</feature>
<dbReference type="PROSITE" id="PS01186">
    <property type="entry name" value="EGF_2"/>
    <property type="match status" value="1"/>
</dbReference>
<keyword evidence="2 9" id="KW-0378">Hydrolase</keyword>
<evidence type="ECO:0000256" key="8">
    <source>
        <dbReference type="PROSITE-ProRule" id="PRU00076"/>
    </source>
</evidence>
<dbReference type="PROSITE" id="PS00022">
    <property type="entry name" value="EGF_1"/>
    <property type="match status" value="1"/>
</dbReference>
<dbReference type="PRINTS" id="PR00846">
    <property type="entry name" value="GLHYDRLASE56"/>
</dbReference>
<evidence type="ECO:0000256" key="4">
    <source>
        <dbReference type="ARBA" id="ARBA00023295"/>
    </source>
</evidence>
<dbReference type="InterPro" id="IPR017853">
    <property type="entry name" value="GH"/>
</dbReference>
<dbReference type="InterPro" id="IPR013785">
    <property type="entry name" value="Aldolase_TIM"/>
</dbReference>
<feature type="chain" id="PRO_5037502475" description="Hyaluronidase" evidence="10">
    <location>
        <begin position="21"/>
        <end position="413"/>
    </location>
</feature>
<name>A0A914WBJ3_9BILA</name>
<comment type="caution">
    <text evidence="8">Lacks conserved residue(s) required for the propagation of feature annotation.</text>
</comment>
<dbReference type="Proteomes" id="UP000887566">
    <property type="component" value="Unplaced"/>
</dbReference>
<sequence length="413" mass="47954">MALFFILSLLLLSVAINSFAYEAEREVDRFQVIWNTPSLTCIKRYNITIPLARYGIKFNRDEAFSGDEVTVFYSTQLGLYPYISTENHARIINGGIPQKVNMGHHFAKMRLDIRKKLPKKNFAGIAVIDWEDWRPLWESNFGKKTVYRKLSIEFVKKRYPLIPAKRVRDRARHEFNKAARKLMLQTIHYAKKLRPLAKWGFYGFPYCHCDLIGKGRCNEQSLHENDRMHWLFDASVALYPTIYLYRSQMSWLQYDRHQYVQAVMEETLRMTKDAKRPYFAFTKFTYDPYAEDMLFYREMDLCTTLQQTADLGGSGVVVWSSTSSTSSASKCKQIAEYMKNLFGPTSHRVIQGAQKCSNDRCSGHGACVRTPLPNCNFTSAIDQFNCLCDLGYHGNRCDNINLYNNNTEQLSSI</sequence>
<evidence type="ECO:0000259" key="11">
    <source>
        <dbReference type="PROSITE" id="PS50026"/>
    </source>
</evidence>
<evidence type="ECO:0000256" key="6">
    <source>
        <dbReference type="PIRSR" id="PIRSR038193-1"/>
    </source>
</evidence>
<dbReference type="PANTHER" id="PTHR11769:SF35">
    <property type="entry name" value="HYALURONIDASE"/>
    <property type="match status" value="1"/>
</dbReference>
<reference evidence="13" key="1">
    <citation type="submission" date="2022-11" db="UniProtKB">
        <authorList>
            <consortium name="WormBaseParasite"/>
        </authorList>
    </citation>
    <scope>IDENTIFICATION</scope>
</reference>
<comment type="catalytic activity">
    <reaction evidence="9">
        <text>Random hydrolysis of (1-&gt;4)-linkages between N-acetyl-beta-D-glucosamine and D-glucuronate residues in hyaluronate.</text>
        <dbReference type="EC" id="3.2.1.35"/>
    </reaction>
</comment>
<evidence type="ECO:0000256" key="9">
    <source>
        <dbReference type="RuleBase" id="RU610713"/>
    </source>
</evidence>
<dbReference type="InterPro" id="IPR000742">
    <property type="entry name" value="EGF"/>
</dbReference>
<feature type="disulfide bond" evidence="7">
    <location>
        <begin position="207"/>
        <end position="217"/>
    </location>
</feature>
<feature type="disulfide bond" evidence="8">
    <location>
        <begin position="388"/>
        <end position="397"/>
    </location>
</feature>
<dbReference type="Gene3D" id="3.20.20.70">
    <property type="entry name" value="Aldolase class I"/>
    <property type="match status" value="1"/>
</dbReference>
<dbReference type="WBParaSite" id="PSAMB.scaffold3647size17448.g22223.t1">
    <property type="protein sequence ID" value="PSAMB.scaffold3647size17448.g22223.t1"/>
    <property type="gene ID" value="PSAMB.scaffold3647size17448.g22223"/>
</dbReference>
<feature type="active site" description="Proton donor" evidence="6">
    <location>
        <position position="131"/>
    </location>
</feature>
<dbReference type="PROSITE" id="PS50026">
    <property type="entry name" value="EGF_3"/>
    <property type="match status" value="1"/>
</dbReference>
<evidence type="ECO:0000313" key="12">
    <source>
        <dbReference type="Proteomes" id="UP000887566"/>
    </source>
</evidence>
<keyword evidence="3 7" id="KW-1015">Disulfide bond</keyword>
<evidence type="ECO:0000256" key="1">
    <source>
        <dbReference type="ARBA" id="ARBA00008871"/>
    </source>
</evidence>
<evidence type="ECO:0000256" key="3">
    <source>
        <dbReference type="ARBA" id="ARBA00023157"/>
    </source>
</evidence>
<accession>A0A914WBJ3</accession>
<dbReference type="PANTHER" id="PTHR11769">
    <property type="entry name" value="HYALURONIDASE"/>
    <property type="match status" value="1"/>
</dbReference>